<evidence type="ECO:0000313" key="3">
    <source>
        <dbReference type="Proteomes" id="UP000800235"/>
    </source>
</evidence>
<sequence length="495" mass="55491">METRIYEVFGVAGHYAKDGSDISTWISSRPQNVRPDSSATFRLARKWMETCSNTHSVCSRPEKFMPTRVLDVGVQHMPISVRLVTCSDLQETYSYAALSYVWGSGGRLPRQATTWATFRERPKMKLDFSNLPATLRDAIIVTRCLKIRYLWVDALCIIQDSPEDKTYELAKMPEIYKNAQMTITAALGPTFEAGSLTRPKPSHVDSTTLFKIHGRNLFGRHGTVHLSPIRLGNTFRSSVPVEPTSMRAWTMQEHMLSCRVLIYGSQQLRFVCRSMQRTDGGNIAASLEAPGLIRLKHDKKNGPNSDKPLKAPSLLPWDKLVKEYTKRNLTNPEDKLVAFAGITSEYNKLAPDTYLAGIRRSQLVHELMWRCVAGDRKPRPEYRAPSWSWASVDSPVICSSFHRGDINSTTLRLISAFCEPKIPSLPYGEVSAGALTCEAYTQRASITASGRHFLLRSDSSKVWPVATFDTILEDGALEGTFQNVVCFVVSSTKPN</sequence>
<feature type="domain" description="Heterokaryon incompatibility" evidence="1">
    <location>
        <begin position="95"/>
        <end position="253"/>
    </location>
</feature>
<dbReference type="Proteomes" id="UP000800235">
    <property type="component" value="Unassembled WGS sequence"/>
</dbReference>
<dbReference type="AlphaFoldDB" id="A0A9P4NU65"/>
<gene>
    <name evidence="2" type="ORF">EJ08DRAFT_696313</name>
</gene>
<dbReference type="OrthoDB" id="5125733at2759"/>
<accession>A0A9P4NU65</accession>
<name>A0A9P4NU65_9PEZI</name>
<dbReference type="InterPro" id="IPR010730">
    <property type="entry name" value="HET"/>
</dbReference>
<evidence type="ECO:0000313" key="2">
    <source>
        <dbReference type="EMBL" id="KAF2431518.1"/>
    </source>
</evidence>
<dbReference type="PANTHER" id="PTHR33112">
    <property type="entry name" value="DOMAIN PROTEIN, PUTATIVE-RELATED"/>
    <property type="match status" value="1"/>
</dbReference>
<dbReference type="EMBL" id="MU007031">
    <property type="protein sequence ID" value="KAF2431518.1"/>
    <property type="molecule type" value="Genomic_DNA"/>
</dbReference>
<dbReference type="Pfam" id="PF06985">
    <property type="entry name" value="HET"/>
    <property type="match status" value="1"/>
</dbReference>
<dbReference type="PANTHER" id="PTHR33112:SF16">
    <property type="entry name" value="HETEROKARYON INCOMPATIBILITY DOMAIN-CONTAINING PROTEIN"/>
    <property type="match status" value="1"/>
</dbReference>
<protein>
    <submittedName>
        <fullName evidence="2">HET-domain-containing protein</fullName>
    </submittedName>
</protein>
<proteinExistence type="predicted"/>
<comment type="caution">
    <text evidence="2">The sequence shown here is derived from an EMBL/GenBank/DDBJ whole genome shotgun (WGS) entry which is preliminary data.</text>
</comment>
<keyword evidence="3" id="KW-1185">Reference proteome</keyword>
<evidence type="ECO:0000259" key="1">
    <source>
        <dbReference type="Pfam" id="PF06985"/>
    </source>
</evidence>
<organism evidence="2 3">
    <name type="scientific">Tothia fuscella</name>
    <dbReference type="NCBI Taxonomy" id="1048955"/>
    <lineage>
        <taxon>Eukaryota</taxon>
        <taxon>Fungi</taxon>
        <taxon>Dikarya</taxon>
        <taxon>Ascomycota</taxon>
        <taxon>Pezizomycotina</taxon>
        <taxon>Dothideomycetes</taxon>
        <taxon>Pleosporomycetidae</taxon>
        <taxon>Venturiales</taxon>
        <taxon>Cylindrosympodiaceae</taxon>
        <taxon>Tothia</taxon>
    </lineage>
</organism>
<reference evidence="2" key="1">
    <citation type="journal article" date="2020" name="Stud. Mycol.">
        <title>101 Dothideomycetes genomes: a test case for predicting lifestyles and emergence of pathogens.</title>
        <authorList>
            <person name="Haridas S."/>
            <person name="Albert R."/>
            <person name="Binder M."/>
            <person name="Bloem J."/>
            <person name="Labutti K."/>
            <person name="Salamov A."/>
            <person name="Andreopoulos B."/>
            <person name="Baker S."/>
            <person name="Barry K."/>
            <person name="Bills G."/>
            <person name="Bluhm B."/>
            <person name="Cannon C."/>
            <person name="Castanera R."/>
            <person name="Culley D."/>
            <person name="Daum C."/>
            <person name="Ezra D."/>
            <person name="Gonzalez J."/>
            <person name="Henrissat B."/>
            <person name="Kuo A."/>
            <person name="Liang C."/>
            <person name="Lipzen A."/>
            <person name="Lutzoni F."/>
            <person name="Magnuson J."/>
            <person name="Mondo S."/>
            <person name="Nolan M."/>
            <person name="Ohm R."/>
            <person name="Pangilinan J."/>
            <person name="Park H.-J."/>
            <person name="Ramirez L."/>
            <person name="Alfaro M."/>
            <person name="Sun H."/>
            <person name="Tritt A."/>
            <person name="Yoshinaga Y."/>
            <person name="Zwiers L.-H."/>
            <person name="Turgeon B."/>
            <person name="Goodwin S."/>
            <person name="Spatafora J."/>
            <person name="Crous P."/>
            <person name="Grigoriev I."/>
        </authorList>
    </citation>
    <scope>NUCLEOTIDE SEQUENCE</scope>
    <source>
        <strain evidence="2">CBS 130266</strain>
    </source>
</reference>